<protein>
    <submittedName>
        <fullName evidence="1">Flagellar protein FlaF</fullName>
    </submittedName>
</protein>
<keyword evidence="1" id="KW-0966">Cell projection</keyword>
<evidence type="ECO:0000313" key="1">
    <source>
        <dbReference type="EMBL" id="MBB3994201.1"/>
    </source>
</evidence>
<keyword evidence="1" id="KW-0282">Flagellum</keyword>
<dbReference type="RefSeq" id="WP_184564993.1">
    <property type="nucleotide sequence ID" value="NZ_JACIEI010000004.1"/>
</dbReference>
<organism evidence="1 2">
    <name type="scientific">Sulfitobacter undariae</name>
    <dbReference type="NCBI Taxonomy" id="1563671"/>
    <lineage>
        <taxon>Bacteria</taxon>
        <taxon>Pseudomonadati</taxon>
        <taxon>Pseudomonadota</taxon>
        <taxon>Alphaproteobacteria</taxon>
        <taxon>Rhodobacterales</taxon>
        <taxon>Roseobacteraceae</taxon>
        <taxon>Sulfitobacter</taxon>
    </lineage>
</organism>
<dbReference type="InterPro" id="IPR010845">
    <property type="entry name" value="FlaF"/>
</dbReference>
<gene>
    <name evidence="1" type="ORF">GGR95_001842</name>
</gene>
<comment type="caution">
    <text evidence="1">The sequence shown here is derived from an EMBL/GenBank/DDBJ whole genome shotgun (WGS) entry which is preliminary data.</text>
</comment>
<dbReference type="Pfam" id="PF07309">
    <property type="entry name" value="FlaF"/>
    <property type="match status" value="1"/>
</dbReference>
<dbReference type="EMBL" id="JACIEI010000004">
    <property type="protein sequence ID" value="MBB3994201.1"/>
    <property type="molecule type" value="Genomic_DNA"/>
</dbReference>
<evidence type="ECO:0000313" key="2">
    <source>
        <dbReference type="Proteomes" id="UP000530268"/>
    </source>
</evidence>
<proteinExistence type="predicted"/>
<name>A0A7W6GZS0_9RHOB</name>
<sequence>MNATTLAHRGYAPTSAPLKSARKAEYDVIAGITSRLRSAIDARDFVKLINAMHENRTLWRKLALDVIDTGNLLPDDLRARLIYLAEFTEHHSRKVIRREASAAPLVEINTAILRGLK</sequence>
<dbReference type="AlphaFoldDB" id="A0A7W6GZS0"/>
<dbReference type="NCBIfam" id="NF009435">
    <property type="entry name" value="PRK12794.1"/>
    <property type="match status" value="1"/>
</dbReference>
<accession>A0A7W6GZS0</accession>
<keyword evidence="2" id="KW-1185">Reference proteome</keyword>
<dbReference type="GO" id="GO:0044781">
    <property type="term" value="P:bacterial-type flagellum organization"/>
    <property type="evidence" value="ECO:0007669"/>
    <property type="project" value="InterPro"/>
</dbReference>
<keyword evidence="1" id="KW-0969">Cilium</keyword>
<dbReference type="Proteomes" id="UP000530268">
    <property type="component" value="Unassembled WGS sequence"/>
</dbReference>
<reference evidence="1 2" key="1">
    <citation type="submission" date="2020-08" db="EMBL/GenBank/DDBJ databases">
        <title>Genomic Encyclopedia of Type Strains, Phase IV (KMG-IV): sequencing the most valuable type-strain genomes for metagenomic binning, comparative biology and taxonomic classification.</title>
        <authorList>
            <person name="Goeker M."/>
        </authorList>
    </citation>
    <scope>NUCLEOTIDE SEQUENCE [LARGE SCALE GENOMIC DNA]</scope>
    <source>
        <strain evidence="1 2">DSM 102234</strain>
    </source>
</reference>